<comment type="caution">
    <text evidence="1">The sequence shown here is derived from an EMBL/GenBank/DDBJ whole genome shotgun (WGS) entry which is preliminary data.</text>
</comment>
<protein>
    <submittedName>
        <fullName evidence="1">Uncharacterized protein</fullName>
    </submittedName>
</protein>
<dbReference type="Proteomes" id="UP001148838">
    <property type="component" value="Unassembled WGS sequence"/>
</dbReference>
<dbReference type="EMBL" id="JAJSOF020000003">
    <property type="protein sequence ID" value="KAJ4450275.1"/>
    <property type="molecule type" value="Genomic_DNA"/>
</dbReference>
<accession>A0ABQ8TX98</accession>
<evidence type="ECO:0000313" key="2">
    <source>
        <dbReference type="Proteomes" id="UP001148838"/>
    </source>
</evidence>
<name>A0ABQ8TX98_PERAM</name>
<sequence length="93" mass="11243">MDLREVGYDDRDWINLAQDRDRWRAYDRLYTTKVRDLHARIVEAIGTISPSMLERTWTEIKYRLDIHRATKGAHMEVYDFCYKLNPSYDILCL</sequence>
<reference evidence="1 2" key="1">
    <citation type="journal article" date="2022" name="Allergy">
        <title>Genome assembly and annotation of Periplaneta americana reveal a comprehensive cockroach allergen profile.</title>
        <authorList>
            <person name="Wang L."/>
            <person name="Xiong Q."/>
            <person name="Saelim N."/>
            <person name="Wang L."/>
            <person name="Nong W."/>
            <person name="Wan A.T."/>
            <person name="Shi M."/>
            <person name="Liu X."/>
            <person name="Cao Q."/>
            <person name="Hui J.H.L."/>
            <person name="Sookrung N."/>
            <person name="Leung T.F."/>
            <person name="Tungtrongchitr A."/>
            <person name="Tsui S.K.W."/>
        </authorList>
    </citation>
    <scope>NUCLEOTIDE SEQUENCE [LARGE SCALE GENOMIC DNA]</scope>
    <source>
        <strain evidence="1">PWHHKU_190912</strain>
    </source>
</reference>
<evidence type="ECO:0000313" key="1">
    <source>
        <dbReference type="EMBL" id="KAJ4450275.1"/>
    </source>
</evidence>
<gene>
    <name evidence="1" type="ORF">ANN_01695</name>
</gene>
<keyword evidence="2" id="KW-1185">Reference proteome</keyword>
<proteinExistence type="predicted"/>
<organism evidence="1 2">
    <name type="scientific">Periplaneta americana</name>
    <name type="common">American cockroach</name>
    <name type="synonym">Blatta americana</name>
    <dbReference type="NCBI Taxonomy" id="6978"/>
    <lineage>
        <taxon>Eukaryota</taxon>
        <taxon>Metazoa</taxon>
        <taxon>Ecdysozoa</taxon>
        <taxon>Arthropoda</taxon>
        <taxon>Hexapoda</taxon>
        <taxon>Insecta</taxon>
        <taxon>Pterygota</taxon>
        <taxon>Neoptera</taxon>
        <taxon>Polyneoptera</taxon>
        <taxon>Dictyoptera</taxon>
        <taxon>Blattodea</taxon>
        <taxon>Blattoidea</taxon>
        <taxon>Blattidae</taxon>
        <taxon>Blattinae</taxon>
        <taxon>Periplaneta</taxon>
    </lineage>
</organism>